<dbReference type="GO" id="GO:0005524">
    <property type="term" value="F:ATP binding"/>
    <property type="evidence" value="ECO:0007669"/>
    <property type="project" value="UniProtKB-KW"/>
</dbReference>
<comment type="subcellular location">
    <subcellularLocation>
        <location evidence="1">Cell membrane</location>
        <topology evidence="1">Peripheral membrane protein</topology>
    </subcellularLocation>
</comment>
<dbReference type="PANTHER" id="PTHR42711:SF16">
    <property type="entry name" value="ABC TRANSPORTER ATP-BINDING PROTEIN"/>
    <property type="match status" value="1"/>
</dbReference>
<keyword evidence="5" id="KW-0046">Antibiotic resistance</keyword>
<evidence type="ECO:0000313" key="8">
    <source>
        <dbReference type="Proteomes" id="UP000638043"/>
    </source>
</evidence>
<dbReference type="EMBL" id="BMMQ01000001">
    <property type="protein sequence ID" value="GGO59721.1"/>
    <property type="molecule type" value="Genomic_DNA"/>
</dbReference>
<evidence type="ECO:0000259" key="6">
    <source>
        <dbReference type="PROSITE" id="PS50893"/>
    </source>
</evidence>
<reference evidence="8" key="1">
    <citation type="journal article" date="2019" name="Int. J. Syst. Evol. Microbiol.">
        <title>The Global Catalogue of Microorganisms (GCM) 10K type strain sequencing project: providing services to taxonomists for standard genome sequencing and annotation.</title>
        <authorList>
            <consortium name="The Broad Institute Genomics Platform"/>
            <consortium name="The Broad Institute Genome Sequencing Center for Infectious Disease"/>
            <person name="Wu L."/>
            <person name="Ma J."/>
        </authorList>
    </citation>
    <scope>NUCLEOTIDE SEQUENCE [LARGE SCALE GENOMIC DNA]</scope>
    <source>
        <strain evidence="8">CGMCC 4.7181</strain>
    </source>
</reference>
<keyword evidence="4 7" id="KW-0067">ATP-binding</keyword>
<dbReference type="PROSITE" id="PS00211">
    <property type="entry name" value="ABC_TRANSPORTER_1"/>
    <property type="match status" value="1"/>
</dbReference>
<dbReference type="InterPro" id="IPR003593">
    <property type="entry name" value="AAA+_ATPase"/>
</dbReference>
<name>A0ABQ2MY90_9MICO</name>
<dbReference type="CDD" id="cd03230">
    <property type="entry name" value="ABC_DR_subfamily_A"/>
    <property type="match status" value="1"/>
</dbReference>
<proteinExistence type="predicted"/>
<dbReference type="Pfam" id="PF00005">
    <property type="entry name" value="ABC_tran"/>
    <property type="match status" value="1"/>
</dbReference>
<dbReference type="Gene3D" id="3.40.50.300">
    <property type="entry name" value="P-loop containing nucleotide triphosphate hydrolases"/>
    <property type="match status" value="1"/>
</dbReference>
<evidence type="ECO:0000256" key="5">
    <source>
        <dbReference type="ARBA" id="ARBA00023251"/>
    </source>
</evidence>
<keyword evidence="8" id="KW-1185">Reference proteome</keyword>
<evidence type="ECO:0000256" key="3">
    <source>
        <dbReference type="ARBA" id="ARBA00022741"/>
    </source>
</evidence>
<dbReference type="RefSeq" id="WP_188699668.1">
    <property type="nucleotide sequence ID" value="NZ_BMMQ01000001.1"/>
</dbReference>
<keyword evidence="3" id="KW-0547">Nucleotide-binding</keyword>
<evidence type="ECO:0000313" key="7">
    <source>
        <dbReference type="EMBL" id="GGO59721.1"/>
    </source>
</evidence>
<organism evidence="7 8">
    <name type="scientific">Microbacterium nanhaiense</name>
    <dbReference type="NCBI Taxonomy" id="1301026"/>
    <lineage>
        <taxon>Bacteria</taxon>
        <taxon>Bacillati</taxon>
        <taxon>Actinomycetota</taxon>
        <taxon>Actinomycetes</taxon>
        <taxon>Micrococcales</taxon>
        <taxon>Microbacteriaceae</taxon>
        <taxon>Microbacterium</taxon>
    </lineage>
</organism>
<dbReference type="InterPro" id="IPR050763">
    <property type="entry name" value="ABC_transporter_ATP-binding"/>
</dbReference>
<comment type="caution">
    <text evidence="7">The sequence shown here is derived from an EMBL/GenBank/DDBJ whole genome shotgun (WGS) entry which is preliminary data.</text>
</comment>
<evidence type="ECO:0000256" key="1">
    <source>
        <dbReference type="ARBA" id="ARBA00004202"/>
    </source>
</evidence>
<dbReference type="SUPFAM" id="SSF52540">
    <property type="entry name" value="P-loop containing nucleoside triphosphate hydrolases"/>
    <property type="match status" value="1"/>
</dbReference>
<sequence length="245" mass="26499">MTTTDTALLAEGLTKSYRGTPAIVELNLRVGVGETLGLLGANGAGKTTAVEMIAGLRAPDHGRAEVFGLDPRRDRAQVRQILGVQLQHAYLHGALTVGELIDLYRSFYPDPRGSAELLELVGLADQRRIRFEKLSGGQQQRVSIALALAGRPRAVILDELTTGLDPRARRRMWETIEQLRDEGVTVLLVSHTMEEVERLCDRVAVLDAGRIIATGTPSGLVERVGADSLDDAFVALTGTELEAPE</sequence>
<dbReference type="Proteomes" id="UP000638043">
    <property type="component" value="Unassembled WGS sequence"/>
</dbReference>
<protein>
    <submittedName>
        <fullName evidence="7">ABC transporter ATP-binding protein</fullName>
    </submittedName>
</protein>
<dbReference type="InterPro" id="IPR017871">
    <property type="entry name" value="ABC_transporter-like_CS"/>
</dbReference>
<dbReference type="PANTHER" id="PTHR42711">
    <property type="entry name" value="ABC TRANSPORTER ATP-BINDING PROTEIN"/>
    <property type="match status" value="1"/>
</dbReference>
<gene>
    <name evidence="7" type="ORF">GCM10010910_03370</name>
</gene>
<dbReference type="PROSITE" id="PS50893">
    <property type="entry name" value="ABC_TRANSPORTER_2"/>
    <property type="match status" value="1"/>
</dbReference>
<dbReference type="InterPro" id="IPR027417">
    <property type="entry name" value="P-loop_NTPase"/>
</dbReference>
<dbReference type="InterPro" id="IPR003439">
    <property type="entry name" value="ABC_transporter-like_ATP-bd"/>
</dbReference>
<keyword evidence="2" id="KW-0813">Transport</keyword>
<evidence type="ECO:0000256" key="2">
    <source>
        <dbReference type="ARBA" id="ARBA00022448"/>
    </source>
</evidence>
<evidence type="ECO:0000256" key="4">
    <source>
        <dbReference type="ARBA" id="ARBA00022840"/>
    </source>
</evidence>
<dbReference type="SMART" id="SM00382">
    <property type="entry name" value="AAA"/>
    <property type="match status" value="1"/>
</dbReference>
<feature type="domain" description="ABC transporter" evidence="6">
    <location>
        <begin position="8"/>
        <end position="233"/>
    </location>
</feature>
<accession>A0ABQ2MY90</accession>